<reference evidence="1 2" key="1">
    <citation type="submission" date="2018-10" db="EMBL/GenBank/DDBJ databases">
        <title>Pseudomonas zhaodongensis NEAU-ST5-21(T) genome.</title>
        <authorList>
            <person name="Peng J."/>
            <person name="Liu Z.-P."/>
        </authorList>
    </citation>
    <scope>NUCLEOTIDE SEQUENCE [LARGE SCALE GENOMIC DNA]</scope>
    <source>
        <strain evidence="1 2">NEAU-ST5-21</strain>
    </source>
</reference>
<protein>
    <submittedName>
        <fullName evidence="1">Uncharacterized protein</fullName>
    </submittedName>
</protein>
<comment type="caution">
    <text evidence="1">The sequence shown here is derived from an EMBL/GenBank/DDBJ whole genome shotgun (WGS) entry which is preliminary data.</text>
</comment>
<dbReference type="AlphaFoldDB" id="A0A3M2HPI6"/>
<organism evidence="1 2">
    <name type="scientific">Stutzerimonas zhaodongensis</name>
    <dbReference type="NCBI Taxonomy" id="1176257"/>
    <lineage>
        <taxon>Bacteria</taxon>
        <taxon>Pseudomonadati</taxon>
        <taxon>Pseudomonadota</taxon>
        <taxon>Gammaproteobacteria</taxon>
        <taxon>Pseudomonadales</taxon>
        <taxon>Pseudomonadaceae</taxon>
        <taxon>Stutzerimonas</taxon>
    </lineage>
</organism>
<name>A0A3M2HPI6_9GAMM</name>
<dbReference type="Proteomes" id="UP000269774">
    <property type="component" value="Unassembled WGS sequence"/>
</dbReference>
<proteinExistence type="predicted"/>
<keyword evidence="2" id="KW-1185">Reference proteome</keyword>
<gene>
    <name evidence="1" type="ORF">EA797_20595</name>
</gene>
<evidence type="ECO:0000313" key="1">
    <source>
        <dbReference type="EMBL" id="RMH87654.1"/>
    </source>
</evidence>
<evidence type="ECO:0000313" key="2">
    <source>
        <dbReference type="Proteomes" id="UP000269774"/>
    </source>
</evidence>
<dbReference type="EMBL" id="RFFM01000009">
    <property type="protein sequence ID" value="RMH87654.1"/>
    <property type="molecule type" value="Genomic_DNA"/>
</dbReference>
<sequence length="93" mass="10331">MDNIGISRLFNAHRKTFVSRMAEPGAAAAIFCQKLTQRGAIETIISELVCLRRPVKTIFGKATANGSGLLYGFSAVRFTHRWLWTGCRNGESR</sequence>
<accession>A0A3M2HPI6</accession>